<reference evidence="1 2" key="1">
    <citation type="submission" date="2015-01" db="EMBL/GenBank/DDBJ databases">
        <title>Evolution of Trichinella species and genotypes.</title>
        <authorList>
            <person name="Korhonen P.K."/>
            <person name="Edoardo P."/>
            <person name="Giuseppe L.R."/>
            <person name="Gasser R.B."/>
        </authorList>
    </citation>
    <scope>NUCLEOTIDE SEQUENCE [LARGE SCALE GENOMIC DNA]</scope>
    <source>
        <strain evidence="1">ISS1029</strain>
    </source>
</reference>
<comment type="caution">
    <text evidence="1">The sequence shown here is derived from an EMBL/GenBank/DDBJ whole genome shotgun (WGS) entry which is preliminary data.</text>
</comment>
<dbReference type="EMBL" id="JYDP01000149">
    <property type="protein sequence ID" value="KRZ04961.1"/>
    <property type="molecule type" value="Genomic_DNA"/>
</dbReference>
<accession>A0A0V1H3D8</accession>
<dbReference type="AlphaFoldDB" id="A0A0V1H3D8"/>
<proteinExistence type="predicted"/>
<evidence type="ECO:0000313" key="2">
    <source>
        <dbReference type="Proteomes" id="UP000055024"/>
    </source>
</evidence>
<evidence type="ECO:0000313" key="1">
    <source>
        <dbReference type="EMBL" id="KRZ04961.1"/>
    </source>
</evidence>
<sequence length="92" mass="10470">MALSQRGQRLVCSSVQLPPVTAGDEIPVQRVFSWQDNRCSHWMSCQCLRGHTQHIKLWSNSVHSDLAKDFHSMLRHDAHTSRAVGCHIVTNH</sequence>
<keyword evidence="2" id="KW-1185">Reference proteome</keyword>
<dbReference type="Proteomes" id="UP000055024">
    <property type="component" value="Unassembled WGS sequence"/>
</dbReference>
<protein>
    <submittedName>
        <fullName evidence="1">Uncharacterized protein</fullName>
    </submittedName>
</protein>
<name>A0A0V1H3D8_9BILA</name>
<gene>
    <name evidence="1" type="ORF">T11_11187</name>
</gene>
<organism evidence="1 2">
    <name type="scientific">Trichinella zimbabwensis</name>
    <dbReference type="NCBI Taxonomy" id="268475"/>
    <lineage>
        <taxon>Eukaryota</taxon>
        <taxon>Metazoa</taxon>
        <taxon>Ecdysozoa</taxon>
        <taxon>Nematoda</taxon>
        <taxon>Enoplea</taxon>
        <taxon>Dorylaimia</taxon>
        <taxon>Trichinellida</taxon>
        <taxon>Trichinellidae</taxon>
        <taxon>Trichinella</taxon>
    </lineage>
</organism>